<feature type="chain" id="PRO_5001516223" evidence="2">
    <location>
        <begin position="21"/>
        <end position="212"/>
    </location>
</feature>
<keyword evidence="1" id="KW-1133">Transmembrane helix</keyword>
<evidence type="ECO:0000256" key="1">
    <source>
        <dbReference type="SAM" id="Phobius"/>
    </source>
</evidence>
<comment type="caution">
    <text evidence="3">The sequence shown here is derived from an EMBL/GenBank/DDBJ whole genome shotgun (WGS) entry which is preliminary data.</text>
</comment>
<evidence type="ECO:0000313" key="4">
    <source>
        <dbReference type="Proteomes" id="UP000019763"/>
    </source>
</evidence>
<keyword evidence="1 3" id="KW-0812">Transmembrane</keyword>
<dbReference type="Proteomes" id="UP000019763">
    <property type="component" value="Unassembled WGS sequence"/>
</dbReference>
<reference evidence="3" key="1">
    <citation type="submission" date="2013-12" db="EMBL/GenBank/DDBJ databases">
        <authorList>
            <person name="Omoto C.K."/>
            <person name="Sibley D."/>
            <person name="Venepally P."/>
            <person name="Hadjithomas M."/>
            <person name="Karamycheva S."/>
            <person name="Brunk B."/>
            <person name="Roos D."/>
            <person name="Caler E."/>
            <person name="Lorenzi H."/>
        </authorList>
    </citation>
    <scope>NUCLEOTIDE SEQUENCE</scope>
</reference>
<evidence type="ECO:0000256" key="2">
    <source>
        <dbReference type="SAM" id="SignalP"/>
    </source>
</evidence>
<gene>
    <name evidence="3" type="ORF">GNI_138400</name>
</gene>
<dbReference type="GeneID" id="22914915"/>
<keyword evidence="4" id="KW-1185">Reference proteome</keyword>
<dbReference type="RefSeq" id="XP_011132490.1">
    <property type="nucleotide sequence ID" value="XM_011134188.1"/>
</dbReference>
<keyword evidence="2" id="KW-0732">Signal</keyword>
<organism evidence="3 4">
    <name type="scientific">Gregarina niphandrodes</name>
    <name type="common">Septate eugregarine</name>
    <dbReference type="NCBI Taxonomy" id="110365"/>
    <lineage>
        <taxon>Eukaryota</taxon>
        <taxon>Sar</taxon>
        <taxon>Alveolata</taxon>
        <taxon>Apicomplexa</taxon>
        <taxon>Conoidasida</taxon>
        <taxon>Gregarinasina</taxon>
        <taxon>Eugregarinorida</taxon>
        <taxon>Gregarinidae</taxon>
        <taxon>Gregarina</taxon>
    </lineage>
</organism>
<accession>A0A023B0W3</accession>
<evidence type="ECO:0000313" key="3">
    <source>
        <dbReference type="EMBL" id="EZG45472.1"/>
    </source>
</evidence>
<feature type="transmembrane region" description="Helical" evidence="1">
    <location>
        <begin position="179"/>
        <end position="205"/>
    </location>
</feature>
<feature type="signal peptide" evidence="2">
    <location>
        <begin position="1"/>
        <end position="20"/>
    </location>
</feature>
<proteinExistence type="predicted"/>
<protein>
    <submittedName>
        <fullName evidence="3">Transmembrane protein</fullName>
    </submittedName>
</protein>
<dbReference type="EMBL" id="AFNH02001023">
    <property type="protein sequence ID" value="EZG45472.1"/>
    <property type="molecule type" value="Genomic_DNA"/>
</dbReference>
<dbReference type="VEuPathDB" id="CryptoDB:GNI_138400"/>
<keyword evidence="1" id="KW-0472">Membrane</keyword>
<name>A0A023B0W3_GRENI</name>
<sequence>MKFLTLLSVWSAAAAVAVAAAAVSVTTTAPKPGVHESQVKGNDNLSSLNRRKEVGIKTRATTLKSAARSLPITDNEGTTTDSDIEEEYVVGPVESKIARFFGFDLEADDQAGERAVQQLASSPTTCASYKKCTKCVDVDVCNWCDATSTCHANSDPDPKCLTKKQWISSKWKCPGHLRWWGVLLICLACVCCCPLISALCFFFVIKKFCCGD</sequence>
<dbReference type="AlphaFoldDB" id="A0A023B0W3"/>